<keyword evidence="2" id="KW-0863">Zinc-finger</keyword>
<organism evidence="6 7">
    <name type="scientific">Pseudomonas floridensis</name>
    <dbReference type="NCBI Taxonomy" id="1958950"/>
    <lineage>
        <taxon>Bacteria</taxon>
        <taxon>Pseudomonadati</taxon>
        <taxon>Pseudomonadota</taxon>
        <taxon>Gammaproteobacteria</taxon>
        <taxon>Pseudomonadales</taxon>
        <taxon>Pseudomonadaceae</taxon>
        <taxon>Pseudomonas</taxon>
    </lineage>
</organism>
<dbReference type="PROSITE" id="PS01102">
    <property type="entry name" value="ZF_DKSA_1"/>
    <property type="match status" value="1"/>
</dbReference>
<name>A0A1X0NBM8_9PSED</name>
<evidence type="ECO:0000313" key="6">
    <source>
        <dbReference type="EMBL" id="ORC61350.1"/>
    </source>
</evidence>
<dbReference type="OrthoDB" id="962301at2"/>
<feature type="zinc finger region" description="dksA C4-type" evidence="4">
    <location>
        <begin position="37"/>
        <end position="61"/>
    </location>
</feature>
<dbReference type="EMBL" id="MUIO01000010">
    <property type="protein sequence ID" value="ORC61350.1"/>
    <property type="molecule type" value="Genomic_DNA"/>
</dbReference>
<dbReference type="PANTHER" id="PTHR38777:SF1">
    <property type="entry name" value="DNAK SUPPRESSOR PROTEIN"/>
    <property type="match status" value="1"/>
</dbReference>
<keyword evidence="3" id="KW-0862">Zinc</keyword>
<dbReference type="GO" id="GO:0008270">
    <property type="term" value="F:zinc ion binding"/>
    <property type="evidence" value="ECO:0007669"/>
    <property type="project" value="UniProtKB-KW"/>
</dbReference>
<dbReference type="NCBIfam" id="TIGR02419">
    <property type="entry name" value="C4_traR_proteo"/>
    <property type="match status" value="1"/>
</dbReference>
<dbReference type="InterPro" id="IPR020458">
    <property type="entry name" value="Znf_DskA_TraR_CS"/>
</dbReference>
<keyword evidence="1" id="KW-0479">Metal-binding</keyword>
<dbReference type="PROSITE" id="PS51128">
    <property type="entry name" value="ZF_DKSA_2"/>
    <property type="match status" value="1"/>
</dbReference>
<sequence>MADAADFANDLVQERIDRALAALSARAVVPGHSLLFCESCDGAIPDGRRLAVPGCTQCFECQSFDELRRLQHAR</sequence>
<evidence type="ECO:0000259" key="5">
    <source>
        <dbReference type="Pfam" id="PF01258"/>
    </source>
</evidence>
<dbReference type="RefSeq" id="WP_083181238.1">
    <property type="nucleotide sequence ID" value="NZ_CBCRZR010000003.1"/>
</dbReference>
<evidence type="ECO:0000256" key="3">
    <source>
        <dbReference type="ARBA" id="ARBA00022833"/>
    </source>
</evidence>
<dbReference type="Gene3D" id="1.20.120.910">
    <property type="entry name" value="DksA, coiled-coil domain"/>
    <property type="match status" value="1"/>
</dbReference>
<proteinExistence type="predicted"/>
<reference evidence="7" key="1">
    <citation type="submission" date="2017-02" db="EMBL/GenBank/DDBJ databases">
        <title>Pseudomonas floridae sp. nov., a novel pathogenic bacterial species isolated from tomato.</title>
        <authorList>
            <person name="Timilsina S."/>
            <person name="Vallad G.E."/>
            <person name="Jones J.B."/>
        </authorList>
    </citation>
    <scope>NUCLEOTIDE SEQUENCE [LARGE SCALE GENOMIC DNA]</scope>
    <source>
        <strain evidence="7">GEV388</strain>
    </source>
</reference>
<dbReference type="AlphaFoldDB" id="A0A1X0NBM8"/>
<accession>A0A1X0NBM8</accession>
<evidence type="ECO:0000313" key="7">
    <source>
        <dbReference type="Proteomes" id="UP000192815"/>
    </source>
</evidence>
<evidence type="ECO:0000256" key="2">
    <source>
        <dbReference type="ARBA" id="ARBA00022771"/>
    </source>
</evidence>
<dbReference type="SUPFAM" id="SSF57716">
    <property type="entry name" value="Glucocorticoid receptor-like (DNA-binding domain)"/>
    <property type="match status" value="1"/>
</dbReference>
<dbReference type="InterPro" id="IPR000962">
    <property type="entry name" value="Znf_DskA_TraR"/>
</dbReference>
<keyword evidence="7" id="KW-1185">Reference proteome</keyword>
<dbReference type="PANTHER" id="PTHR38777">
    <property type="entry name" value="FELS-2 PROPHAGE PROTEIN"/>
    <property type="match status" value="1"/>
</dbReference>
<dbReference type="InterPro" id="IPR012783">
    <property type="entry name" value="Znf_C4_TraR"/>
</dbReference>
<dbReference type="Proteomes" id="UP000192815">
    <property type="component" value="Unassembled WGS sequence"/>
</dbReference>
<feature type="domain" description="Zinc finger DksA/TraR C4-type" evidence="5">
    <location>
        <begin position="36"/>
        <end position="63"/>
    </location>
</feature>
<protein>
    <submittedName>
        <fullName evidence="6">Conjugal transfer protein TraR</fullName>
    </submittedName>
</protein>
<comment type="caution">
    <text evidence="6">The sequence shown here is derived from an EMBL/GenBank/DDBJ whole genome shotgun (WGS) entry which is preliminary data.</text>
</comment>
<gene>
    <name evidence="6" type="ORF">BZK31_03310</name>
</gene>
<evidence type="ECO:0000256" key="1">
    <source>
        <dbReference type="ARBA" id="ARBA00022723"/>
    </source>
</evidence>
<evidence type="ECO:0000256" key="4">
    <source>
        <dbReference type="PROSITE-ProRule" id="PRU00510"/>
    </source>
</evidence>
<dbReference type="STRING" id="1958950.BZK31_03310"/>
<dbReference type="GO" id="GO:1900378">
    <property type="term" value="P:positive regulation of secondary metabolite biosynthetic process"/>
    <property type="evidence" value="ECO:0007669"/>
    <property type="project" value="TreeGrafter"/>
</dbReference>
<dbReference type="Pfam" id="PF01258">
    <property type="entry name" value="zf-dskA_traR"/>
    <property type="match status" value="1"/>
</dbReference>